<proteinExistence type="predicted"/>
<evidence type="ECO:0000256" key="1">
    <source>
        <dbReference type="ARBA" id="ARBA00022612"/>
    </source>
</evidence>
<feature type="non-terminal residue" evidence="5">
    <location>
        <position position="662"/>
    </location>
</feature>
<keyword evidence="2" id="KW-0175">Coiled coil</keyword>
<sequence>MPLEVVGVRAVVQGTGRYVADARRINTATAGIGRTAQVTQKRTVSMGDSMRLSGTRMREMGTQAVFLGGALTALAAAPAFLAGRFETSFVKIENLVGESRQALEELRPAVLALSGDTARSPQELADALFVVESGGLRGAEALETLDASARAAALGMGQTGDIARVTTQAILAFREQNLTASRAVNVLVGTARAGNFETSQLAAAFGRVLPLAAELGIRFSDLGAFIAAYTRVGGNATQATTALSAVLTSLTRGGAAAITAMESVGLSLEQLRTVAREEGLAQALFAILEAAEQGGAGAEERLATIIPNIRALRGVLATAGVQADEFLKIQTELAGELDLLATGFERLEEDSMFRFERALNDVKVGAIEFGATFLPIMADAVEIAATAFTAFTALPEPIQRIIGTTALLGGAVIVLGGTFAILAGSILSVTGSLLGMTAGLGGVTRAMVATRIAALSLGRTPIFLGLTAITIGVLALANALGVFGGASSEAADGQRDLADAIDAATTQTDDQITSIRELAEARRADLEARRAGVQRARARVEAEAVGPSRRARALQAVAVSNLNDEETDLTRQIEEQSRIIAKSTKALSIRENAVKSGSEAIKEQLELNREEQRSAEDRNRNIEAEVDIRGAISDAQSEAFEKNREELRELQAQEEEFITALG</sequence>
<dbReference type="PANTHER" id="PTHR37813:SF1">
    <property type="entry name" value="FELS-2 PROPHAGE PROTEIN"/>
    <property type="match status" value="1"/>
</dbReference>
<keyword evidence="3" id="KW-0472">Membrane</keyword>
<organism evidence="5">
    <name type="scientific">marine sediment metagenome</name>
    <dbReference type="NCBI Taxonomy" id="412755"/>
    <lineage>
        <taxon>unclassified sequences</taxon>
        <taxon>metagenomes</taxon>
        <taxon>ecological metagenomes</taxon>
    </lineage>
</organism>
<dbReference type="Pfam" id="PF10145">
    <property type="entry name" value="PhageMin_Tail"/>
    <property type="match status" value="1"/>
</dbReference>
<feature type="transmembrane region" description="Helical" evidence="3">
    <location>
        <begin position="406"/>
        <end position="427"/>
    </location>
</feature>
<dbReference type="NCBIfam" id="TIGR01760">
    <property type="entry name" value="tape_meas_TP901"/>
    <property type="match status" value="1"/>
</dbReference>
<dbReference type="PANTHER" id="PTHR37813">
    <property type="entry name" value="FELS-2 PROPHAGE PROTEIN"/>
    <property type="match status" value="1"/>
</dbReference>
<gene>
    <name evidence="5" type="ORF">LCGC14_2017370</name>
</gene>
<feature type="domain" description="Phage tail tape measure protein" evidence="4">
    <location>
        <begin position="110"/>
        <end position="293"/>
    </location>
</feature>
<feature type="transmembrane region" description="Helical" evidence="3">
    <location>
        <begin position="60"/>
        <end position="81"/>
    </location>
</feature>
<evidence type="ECO:0000256" key="2">
    <source>
        <dbReference type="SAM" id="Coils"/>
    </source>
</evidence>
<keyword evidence="3" id="KW-0812">Transmembrane</keyword>
<comment type="caution">
    <text evidence="5">The sequence shown here is derived from an EMBL/GenBank/DDBJ whole genome shotgun (WGS) entry which is preliminary data.</text>
</comment>
<feature type="transmembrane region" description="Helical" evidence="3">
    <location>
        <begin position="373"/>
        <end position="394"/>
    </location>
</feature>
<reference evidence="5" key="1">
    <citation type="journal article" date="2015" name="Nature">
        <title>Complex archaea that bridge the gap between prokaryotes and eukaryotes.</title>
        <authorList>
            <person name="Spang A."/>
            <person name="Saw J.H."/>
            <person name="Jorgensen S.L."/>
            <person name="Zaremba-Niedzwiedzka K."/>
            <person name="Martijn J."/>
            <person name="Lind A.E."/>
            <person name="van Eijk R."/>
            <person name="Schleper C."/>
            <person name="Guy L."/>
            <person name="Ettema T.J."/>
        </authorList>
    </citation>
    <scope>NUCLEOTIDE SEQUENCE</scope>
</reference>
<keyword evidence="3" id="KW-1133">Transmembrane helix</keyword>
<dbReference type="InterPro" id="IPR010090">
    <property type="entry name" value="Phage_tape_meas"/>
</dbReference>
<dbReference type="EMBL" id="LAZR01023240">
    <property type="protein sequence ID" value="KKL79184.1"/>
    <property type="molecule type" value="Genomic_DNA"/>
</dbReference>
<feature type="transmembrane region" description="Helical" evidence="3">
    <location>
        <begin position="433"/>
        <end position="450"/>
    </location>
</feature>
<name>A0A0F9EYQ3_9ZZZZ</name>
<feature type="coiled-coil region" evidence="2">
    <location>
        <begin position="516"/>
        <end position="656"/>
    </location>
</feature>
<protein>
    <recommendedName>
        <fullName evidence="4">Phage tail tape measure protein domain-containing protein</fullName>
    </recommendedName>
</protein>
<evidence type="ECO:0000256" key="3">
    <source>
        <dbReference type="SAM" id="Phobius"/>
    </source>
</evidence>
<evidence type="ECO:0000259" key="4">
    <source>
        <dbReference type="Pfam" id="PF10145"/>
    </source>
</evidence>
<accession>A0A0F9EYQ3</accession>
<dbReference type="AlphaFoldDB" id="A0A0F9EYQ3"/>
<feature type="transmembrane region" description="Helical" evidence="3">
    <location>
        <begin position="462"/>
        <end position="486"/>
    </location>
</feature>
<keyword evidence="1" id="KW-1188">Viral release from host cell</keyword>
<evidence type="ECO:0000313" key="5">
    <source>
        <dbReference type="EMBL" id="KKL79184.1"/>
    </source>
</evidence>